<dbReference type="InterPro" id="IPR016431">
    <property type="entry name" value="Pyrv-formate_lyase-activ_prd"/>
</dbReference>
<dbReference type="Proteomes" id="UP000017090">
    <property type="component" value="Unassembled WGS sequence"/>
</dbReference>
<dbReference type="PANTHER" id="PTHR43075">
    <property type="entry name" value="FORMATE LYASE ACTIVATING ENZYME, PUTATIVE (AFU_ORTHOLOGUE AFUA_2G15630)-RELATED"/>
    <property type="match status" value="1"/>
</dbReference>
<evidence type="ECO:0000313" key="7">
    <source>
        <dbReference type="Proteomes" id="UP000017090"/>
    </source>
</evidence>
<dbReference type="InterPro" id="IPR013785">
    <property type="entry name" value="Aldolase_TIM"/>
</dbReference>
<keyword evidence="2 5" id="KW-0479">Metal-binding</keyword>
<keyword evidence="4 5" id="KW-0411">Iron-sulfur</keyword>
<comment type="cofactor">
    <cofactor evidence="5">
        <name>[4Fe-4S] cluster</name>
        <dbReference type="ChEBI" id="CHEBI:49883"/>
    </cofactor>
    <text evidence="5">Binds 1 [4Fe-4S] cluster. The cluster is coordinated with 3 cysteines and an exchangeable S-adenosyl-L-methionine.</text>
</comment>
<keyword evidence="3 5" id="KW-0408">Iron</keyword>
<dbReference type="EMBL" id="AWXA01000041">
    <property type="protein sequence ID" value="ERT58704.1"/>
    <property type="molecule type" value="Genomic_DNA"/>
</dbReference>
<organism evidence="6 7">
    <name type="scientific">Megasphaera vaginalis</name>
    <name type="common">ex Srinivasan et al. 2021</name>
    <dbReference type="NCBI Taxonomy" id="1111454"/>
    <lineage>
        <taxon>Bacteria</taxon>
        <taxon>Bacillati</taxon>
        <taxon>Bacillota</taxon>
        <taxon>Negativicutes</taxon>
        <taxon>Veillonellales</taxon>
        <taxon>Veillonellaceae</taxon>
        <taxon>Megasphaera</taxon>
    </lineage>
</organism>
<dbReference type="Gene3D" id="3.20.20.70">
    <property type="entry name" value="Aldolase class I"/>
    <property type="match status" value="1"/>
</dbReference>
<protein>
    <submittedName>
        <fullName evidence="6">4Fe-4S single cluster domain protein</fullName>
    </submittedName>
</protein>
<dbReference type="SFLD" id="SFLDS00029">
    <property type="entry name" value="Radical_SAM"/>
    <property type="match status" value="1"/>
</dbReference>
<name>U7UII9_9FIRM</name>
<dbReference type="AlphaFoldDB" id="U7UII9"/>
<keyword evidence="1 5" id="KW-0949">S-adenosyl-L-methionine</keyword>
<dbReference type="GO" id="GO:0046872">
    <property type="term" value="F:metal ion binding"/>
    <property type="evidence" value="ECO:0007669"/>
    <property type="project" value="UniProtKB-KW"/>
</dbReference>
<keyword evidence="7" id="KW-1185">Reference proteome</keyword>
<dbReference type="InterPro" id="IPR007197">
    <property type="entry name" value="rSAM"/>
</dbReference>
<dbReference type="Pfam" id="PF13353">
    <property type="entry name" value="Fer4_12"/>
    <property type="match status" value="1"/>
</dbReference>
<sequence>MSQQNTPCNDCPRRCNSARPYTDGCTTPRAGFCRSPLQPVVARAALHFWEEPCISGSRGSGTVFFSGCNLHCVFCQNAQISQNCHGVAVSTERLKEIYGELIAQGAHNINLVTASHFIRAVCESLAEPLPVPVVYNCGGYESLAAIEKLRGKVQIYLPDFKYSTAEPAKRYSNAADYPAIATAAIRAMYDQVGPYELDADGILQKGVVIRHLILPGQLENTKGVIDWVAKTFSEGQVLFSLMRQYIPCGDAATFPEINRRLTKEEYRKAEQYLFDSGIEDGFVQEADSASNDFIPAFDGTGVIKK</sequence>
<evidence type="ECO:0000256" key="1">
    <source>
        <dbReference type="ARBA" id="ARBA00022691"/>
    </source>
</evidence>
<dbReference type="InterPro" id="IPR058240">
    <property type="entry name" value="rSAM_sf"/>
</dbReference>
<evidence type="ECO:0000256" key="2">
    <source>
        <dbReference type="ARBA" id="ARBA00022723"/>
    </source>
</evidence>
<feature type="binding site" evidence="5">
    <location>
        <position position="75"/>
    </location>
    <ligand>
        <name>[4Fe-4S] cluster</name>
        <dbReference type="ChEBI" id="CHEBI:49883"/>
        <note>4Fe-4S-S-AdoMet</note>
    </ligand>
</feature>
<dbReference type="SUPFAM" id="SSF102114">
    <property type="entry name" value="Radical SAM enzymes"/>
    <property type="match status" value="1"/>
</dbReference>
<gene>
    <name evidence="6" type="ORF">HMPREF1250_1777</name>
</gene>
<dbReference type="PIRSF" id="PIRSF004869">
    <property type="entry name" value="PflX_prd"/>
    <property type="match status" value="1"/>
</dbReference>
<evidence type="ECO:0000256" key="3">
    <source>
        <dbReference type="ARBA" id="ARBA00023004"/>
    </source>
</evidence>
<dbReference type="PANTHER" id="PTHR43075:SF1">
    <property type="entry name" value="FORMATE LYASE ACTIVATING ENZYME, PUTATIVE (AFU_ORTHOLOGUE AFUA_2G15630)-RELATED"/>
    <property type="match status" value="1"/>
</dbReference>
<proteinExistence type="predicted"/>
<dbReference type="eggNOG" id="COG1313">
    <property type="taxonomic scope" value="Bacteria"/>
</dbReference>
<feature type="binding site" evidence="5">
    <location>
        <position position="68"/>
    </location>
    <ligand>
        <name>[4Fe-4S] cluster</name>
        <dbReference type="ChEBI" id="CHEBI:49883"/>
        <note>4Fe-4S-S-AdoMet</note>
    </ligand>
</feature>
<dbReference type="SFLD" id="SFLDG01099">
    <property type="entry name" value="Uncharacterised_Radical_SAM_Su"/>
    <property type="match status" value="1"/>
</dbReference>
<comment type="caution">
    <text evidence="6">The sequence shown here is derived from an EMBL/GenBank/DDBJ whole genome shotgun (WGS) entry which is preliminary data.</text>
</comment>
<accession>U7UII9</accession>
<feature type="binding site" evidence="5">
    <location>
        <position position="72"/>
    </location>
    <ligand>
        <name>[4Fe-4S] cluster</name>
        <dbReference type="ChEBI" id="CHEBI:49883"/>
        <note>4Fe-4S-S-AdoMet</note>
    </ligand>
</feature>
<evidence type="ECO:0000256" key="5">
    <source>
        <dbReference type="PIRSR" id="PIRSR004869-50"/>
    </source>
</evidence>
<evidence type="ECO:0000256" key="4">
    <source>
        <dbReference type="ARBA" id="ARBA00023014"/>
    </source>
</evidence>
<dbReference type="PATRIC" id="fig|1111454.3.peg.1442"/>
<dbReference type="GO" id="GO:0051536">
    <property type="term" value="F:iron-sulfur cluster binding"/>
    <property type="evidence" value="ECO:0007669"/>
    <property type="project" value="UniProtKB-KW"/>
</dbReference>
<dbReference type="InterPro" id="IPR040085">
    <property type="entry name" value="MJ0674-like"/>
</dbReference>
<reference evidence="6 7" key="1">
    <citation type="submission" date="2013-09" db="EMBL/GenBank/DDBJ databases">
        <authorList>
            <person name="Durkin A.S."/>
            <person name="Haft D.R."/>
            <person name="McCorrison J."/>
            <person name="Torralba M."/>
            <person name="Gillis M."/>
            <person name="Haft D.H."/>
            <person name="Methe B."/>
            <person name="Sutton G."/>
            <person name="Nelson K.E."/>
        </authorList>
    </citation>
    <scope>NUCLEOTIDE SEQUENCE [LARGE SCALE GENOMIC DNA]</scope>
    <source>
        <strain evidence="6 7">BV3C16-1</strain>
    </source>
</reference>
<dbReference type="GO" id="GO:0003824">
    <property type="term" value="F:catalytic activity"/>
    <property type="evidence" value="ECO:0007669"/>
    <property type="project" value="InterPro"/>
</dbReference>
<evidence type="ECO:0000313" key="6">
    <source>
        <dbReference type="EMBL" id="ERT58704.1"/>
    </source>
</evidence>